<dbReference type="Proteomes" id="UP000267921">
    <property type="component" value="Unassembled WGS sequence"/>
</dbReference>
<evidence type="ECO:0000256" key="5">
    <source>
        <dbReference type="PIRSR" id="PIRSR017269-1"/>
    </source>
</evidence>
<dbReference type="Pfam" id="PF08704">
    <property type="entry name" value="GCD14"/>
    <property type="match status" value="1"/>
</dbReference>
<keyword evidence="2 7" id="KW-0808">Transferase</keyword>
<dbReference type="EMBL" id="FNMU01000001">
    <property type="protein sequence ID" value="SDW04586.1"/>
    <property type="molecule type" value="Genomic_DNA"/>
</dbReference>
<dbReference type="InterPro" id="IPR014816">
    <property type="entry name" value="tRNA_MeTrfase_Gcd14"/>
</dbReference>
<reference evidence="7 10" key="1">
    <citation type="submission" date="2016-10" db="EMBL/GenBank/DDBJ databases">
        <title>Methanohalophilus halophilus.</title>
        <authorList>
            <person name="L'haridon S."/>
        </authorList>
    </citation>
    <scope>NUCLEOTIDE SEQUENCE [LARGE SCALE GENOMIC DNA]</scope>
    <source>
        <strain evidence="7 10">Z-7982</strain>
    </source>
</reference>
<keyword evidence="1 7" id="KW-0489">Methyltransferase</keyword>
<evidence type="ECO:0000313" key="9">
    <source>
        <dbReference type="EMBL" id="SDW04586.1"/>
    </source>
</evidence>
<evidence type="ECO:0000313" key="11">
    <source>
        <dbReference type="Proteomes" id="UP000198669"/>
    </source>
</evidence>
<evidence type="ECO:0000313" key="7">
    <source>
        <dbReference type="EMBL" id="APH38374.1"/>
    </source>
</evidence>
<dbReference type="GeneID" id="30582485"/>
<dbReference type="RefSeq" id="WP_072560716.1">
    <property type="nucleotide sequence ID" value="NZ_CP017921.1"/>
</dbReference>
<dbReference type="GO" id="GO:0031515">
    <property type="term" value="C:tRNA (m1A) methyltransferase complex"/>
    <property type="evidence" value="ECO:0007669"/>
    <property type="project" value="InterPro"/>
</dbReference>
<evidence type="ECO:0000256" key="3">
    <source>
        <dbReference type="ARBA" id="ARBA00022691"/>
    </source>
</evidence>
<evidence type="ECO:0000313" key="12">
    <source>
        <dbReference type="Proteomes" id="UP000267921"/>
    </source>
</evidence>
<evidence type="ECO:0000313" key="8">
    <source>
        <dbReference type="EMBL" id="RNI10756.1"/>
    </source>
</evidence>
<dbReference type="InterPro" id="IPR049470">
    <property type="entry name" value="TRM61_C"/>
</dbReference>
<feature type="binding site" evidence="5">
    <location>
        <position position="169"/>
    </location>
    <ligand>
        <name>S-adenosyl-L-methionine</name>
        <dbReference type="ChEBI" id="CHEBI:59789"/>
    </ligand>
</feature>
<keyword evidence="3 5" id="KW-0949">S-adenosyl-L-methionine</keyword>
<reference evidence="9 11" key="2">
    <citation type="submission" date="2016-10" db="EMBL/GenBank/DDBJ databases">
        <authorList>
            <person name="de Groot N.N."/>
        </authorList>
    </citation>
    <scope>NUCLEOTIDE SEQUENCE [LARGE SCALE GENOMIC DNA]</scope>
    <source>
        <strain evidence="9 11">Z-7982</strain>
    </source>
</reference>
<dbReference type="PANTHER" id="PTHR12133:SF1">
    <property type="entry name" value="TRNA (ADENINE(58)-N(1))-METHYLTRANSFERASE, MITOCHONDRIAL"/>
    <property type="match status" value="1"/>
</dbReference>
<dbReference type="SUPFAM" id="SSF53335">
    <property type="entry name" value="S-adenosyl-L-methionine-dependent methyltransferases"/>
    <property type="match status" value="1"/>
</dbReference>
<evidence type="ECO:0000256" key="2">
    <source>
        <dbReference type="ARBA" id="ARBA00022679"/>
    </source>
</evidence>
<dbReference type="Gene3D" id="3.10.330.20">
    <property type="match status" value="1"/>
</dbReference>
<name>A0A1L3Q0H8_9EURY</name>
<dbReference type="KEGG" id="mhaz:BHR79_01970"/>
<dbReference type="GO" id="GO:0160107">
    <property type="term" value="F:tRNA (adenine(58)-N1)-methyltransferase activity"/>
    <property type="evidence" value="ECO:0007669"/>
    <property type="project" value="InterPro"/>
</dbReference>
<gene>
    <name evidence="7" type="ORF">BHR79_01970</name>
    <name evidence="8" type="ORF">EFE40_00815</name>
    <name evidence="9" type="ORF">SAMN04515625_0219</name>
</gene>
<dbReference type="PROSITE" id="PS51620">
    <property type="entry name" value="SAM_TRM61"/>
    <property type="match status" value="1"/>
</dbReference>
<dbReference type="EMBL" id="CP017921">
    <property type="protein sequence ID" value="APH38374.1"/>
    <property type="molecule type" value="Genomic_DNA"/>
</dbReference>
<sequence length="250" mass="27456">MKENETVLLRTRHKDKFREYLTTVSGKQFHCEFGIVETAELLSIKPGGTIVSHMGQQFSVIRPRAPDMFRLAKRTGAPIMPKDVGQIISHAGINSSDRILEAGTGSGVLAIYLGSVAKEVISYEIREDFVKNARTNLSMAGLSNVEVRCGDIVDVMRQGSDFFDVIVLDIKDSAESVKYACSSLLAGGFLVVYSPFIEQAKAAYLEAVEAGFYSVHTLECLERELSVSERGTRPAPARVGHTGYLTFARK</sequence>
<dbReference type="PIRSF" id="PIRSF017269">
    <property type="entry name" value="GCD14"/>
    <property type="match status" value="1"/>
</dbReference>
<keyword evidence="4" id="KW-0819">tRNA processing</keyword>
<dbReference type="STRING" id="2177.BHR79_01970"/>
<dbReference type="CDD" id="cd02440">
    <property type="entry name" value="AdoMet_MTases"/>
    <property type="match status" value="1"/>
</dbReference>
<organism evidence="7 10">
    <name type="scientific">Methanohalophilus halophilus</name>
    <dbReference type="NCBI Taxonomy" id="2177"/>
    <lineage>
        <taxon>Archaea</taxon>
        <taxon>Methanobacteriati</taxon>
        <taxon>Methanobacteriota</taxon>
        <taxon>Stenosarchaea group</taxon>
        <taxon>Methanomicrobia</taxon>
        <taxon>Methanosarcinales</taxon>
        <taxon>Methanosarcinaceae</taxon>
        <taxon>Methanohalophilus</taxon>
    </lineage>
</organism>
<dbReference type="Proteomes" id="UP000198669">
    <property type="component" value="Unassembled WGS sequence"/>
</dbReference>
<dbReference type="Gene3D" id="3.40.50.150">
    <property type="entry name" value="Vaccinia Virus protein VP39"/>
    <property type="match status" value="1"/>
</dbReference>
<dbReference type="GO" id="GO:0030488">
    <property type="term" value="P:tRNA methylation"/>
    <property type="evidence" value="ECO:0007669"/>
    <property type="project" value="InterPro"/>
</dbReference>
<dbReference type="OrthoDB" id="30774at2157"/>
<dbReference type="InterPro" id="IPR029063">
    <property type="entry name" value="SAM-dependent_MTases_sf"/>
</dbReference>
<dbReference type="Proteomes" id="UP000186879">
    <property type="component" value="Chromosome"/>
</dbReference>
<feature type="binding site" evidence="5">
    <location>
        <position position="124"/>
    </location>
    <ligand>
        <name>S-adenosyl-L-methionine</name>
        <dbReference type="ChEBI" id="CHEBI:59789"/>
    </ligand>
</feature>
<feature type="binding site" evidence="5">
    <location>
        <begin position="106"/>
        <end position="109"/>
    </location>
    <ligand>
        <name>S-adenosyl-L-methionine</name>
        <dbReference type="ChEBI" id="CHEBI:59789"/>
    </ligand>
</feature>
<dbReference type="PANTHER" id="PTHR12133">
    <property type="entry name" value="TRNA (ADENINE(58)-N(1))-METHYLTRANSFERASE"/>
    <property type="match status" value="1"/>
</dbReference>
<dbReference type="AlphaFoldDB" id="A0A1L3Q0H8"/>
<proteinExistence type="predicted"/>
<evidence type="ECO:0000259" key="6">
    <source>
        <dbReference type="Pfam" id="PF08704"/>
    </source>
</evidence>
<feature type="domain" description="tRNA (adenine(58)-N(1))-methyltransferase catalytic subunit TRM61 C-terminal" evidence="6">
    <location>
        <begin position="72"/>
        <end position="229"/>
    </location>
</feature>
<dbReference type="EMBL" id="RJJG01000001">
    <property type="protein sequence ID" value="RNI10756.1"/>
    <property type="molecule type" value="Genomic_DNA"/>
</dbReference>
<evidence type="ECO:0000313" key="10">
    <source>
        <dbReference type="Proteomes" id="UP000186879"/>
    </source>
</evidence>
<reference evidence="8 12" key="3">
    <citation type="submission" date="2018-10" db="EMBL/GenBank/DDBJ databases">
        <title>Cultivation of a novel Methanohalophilus strain from Kebrit Deep of the Red Sea and a genomic comparison of members of the genus Methanohalophilus.</title>
        <authorList>
            <person name="Guan Y."/>
            <person name="Ngugi D.K."/>
            <person name="Stingl U."/>
        </authorList>
    </citation>
    <scope>NUCLEOTIDE SEQUENCE [LARGE SCALE GENOMIC DNA]</scope>
    <source>
        <strain evidence="8 12">DSM 3094</strain>
    </source>
</reference>
<accession>A0A1L3Q0H8</accession>
<evidence type="ECO:0000256" key="4">
    <source>
        <dbReference type="ARBA" id="ARBA00022694"/>
    </source>
</evidence>
<evidence type="ECO:0000256" key="1">
    <source>
        <dbReference type="ARBA" id="ARBA00022603"/>
    </source>
</evidence>
<protein>
    <submittedName>
        <fullName evidence="8">Methyltransferase domain-containing protein</fullName>
    </submittedName>
    <submittedName>
        <fullName evidence="7">SAM-dependent methyltransferase</fullName>
    </submittedName>
    <submittedName>
        <fullName evidence="9">tRNA (Adenine57-N1/adenine58-N1)-methyltransferase</fullName>
    </submittedName>
</protein>
<keyword evidence="10" id="KW-1185">Reference proteome</keyword>